<evidence type="ECO:0000313" key="3">
    <source>
        <dbReference type="EMBL" id="RVT92240.1"/>
    </source>
</evidence>
<evidence type="ECO:0000256" key="1">
    <source>
        <dbReference type="ARBA" id="ARBA00006987"/>
    </source>
</evidence>
<reference evidence="3 4" key="1">
    <citation type="submission" date="2019-01" db="EMBL/GenBank/DDBJ databases">
        <authorList>
            <person name="Chen W.-M."/>
        </authorList>
    </citation>
    <scope>NUCLEOTIDE SEQUENCE [LARGE SCALE GENOMIC DNA]</scope>
    <source>
        <strain evidence="3 4">CCP-6</strain>
    </source>
</reference>
<comment type="similarity">
    <text evidence="1">Belongs to the UPF0065 (bug) family.</text>
</comment>
<dbReference type="AlphaFoldDB" id="A0A437M3G8"/>
<keyword evidence="4" id="KW-1185">Reference proteome</keyword>
<protein>
    <submittedName>
        <fullName evidence="3">Tripartite tricarboxylate transporter substrate binding protein</fullName>
    </submittedName>
</protein>
<proteinExistence type="inferred from homology"/>
<dbReference type="Pfam" id="PF03401">
    <property type="entry name" value="TctC"/>
    <property type="match status" value="1"/>
</dbReference>
<accession>A0A437M3G8</accession>
<dbReference type="CDD" id="cd07012">
    <property type="entry name" value="PBP2_Bug_TTT"/>
    <property type="match status" value="1"/>
</dbReference>
<dbReference type="PANTHER" id="PTHR42928:SF5">
    <property type="entry name" value="BLR1237 PROTEIN"/>
    <property type="match status" value="1"/>
</dbReference>
<feature type="chain" id="PRO_5019073895" evidence="2">
    <location>
        <begin position="35"/>
        <end position="334"/>
    </location>
</feature>
<dbReference type="OrthoDB" id="7247100at2"/>
<dbReference type="Proteomes" id="UP000282957">
    <property type="component" value="Unassembled WGS sequence"/>
</dbReference>
<dbReference type="PANTHER" id="PTHR42928">
    <property type="entry name" value="TRICARBOXYLATE-BINDING PROTEIN"/>
    <property type="match status" value="1"/>
</dbReference>
<dbReference type="Gene3D" id="3.40.190.150">
    <property type="entry name" value="Bordetella uptake gene, domain 1"/>
    <property type="match status" value="1"/>
</dbReference>
<dbReference type="EMBL" id="SACL01000007">
    <property type="protein sequence ID" value="RVT92240.1"/>
    <property type="molecule type" value="Genomic_DNA"/>
</dbReference>
<name>A0A437M3G8_9PROT</name>
<organism evidence="3 4">
    <name type="scientific">Rhodovarius crocodyli</name>
    <dbReference type="NCBI Taxonomy" id="1979269"/>
    <lineage>
        <taxon>Bacteria</taxon>
        <taxon>Pseudomonadati</taxon>
        <taxon>Pseudomonadota</taxon>
        <taxon>Alphaproteobacteria</taxon>
        <taxon>Acetobacterales</taxon>
        <taxon>Roseomonadaceae</taxon>
        <taxon>Rhodovarius</taxon>
    </lineage>
</organism>
<gene>
    <name evidence="3" type="ORF">EOD42_18670</name>
</gene>
<evidence type="ECO:0000313" key="4">
    <source>
        <dbReference type="Proteomes" id="UP000282957"/>
    </source>
</evidence>
<dbReference type="Gene3D" id="3.40.190.10">
    <property type="entry name" value="Periplasmic binding protein-like II"/>
    <property type="match status" value="1"/>
</dbReference>
<feature type="signal peptide" evidence="2">
    <location>
        <begin position="1"/>
        <end position="34"/>
    </location>
</feature>
<dbReference type="InterPro" id="IPR005064">
    <property type="entry name" value="BUG"/>
</dbReference>
<dbReference type="SUPFAM" id="SSF53850">
    <property type="entry name" value="Periplasmic binding protein-like II"/>
    <property type="match status" value="1"/>
</dbReference>
<dbReference type="PIRSF" id="PIRSF017082">
    <property type="entry name" value="YflP"/>
    <property type="match status" value="1"/>
</dbReference>
<comment type="caution">
    <text evidence="3">The sequence shown here is derived from an EMBL/GenBank/DDBJ whole genome shotgun (WGS) entry which is preliminary data.</text>
</comment>
<sequence>MGAMMRPKTREENMRHPRRAMLAALLCAPAVATAQDWPNRPIRLVVSFPPGGSTDVLGRLVAPHIERALGQTVVVENRGGANGAVASAAVAGANPDGYTFLLDSGGAITNAFLMRGLGFDYATAFAPVTQLTLLPSVLMVKAGSPHDTLQKLVAHLRANPGKESYGSSGIGTGSHLSGALLMRRAALDAQHVPYRGGAQQMASLLAGETMFTFSTLAVPAPLIADRQVVAIAASSATRIPGFENVPTVAESGYPGFEMVDMHGISAPMGTPHAAIRRVAEAAQAAMADPGLRSRFQALGLVPHAEGPEAFATYLATQRERMGAFIRSEGIMAEG</sequence>
<evidence type="ECO:0000256" key="2">
    <source>
        <dbReference type="SAM" id="SignalP"/>
    </source>
</evidence>
<dbReference type="InterPro" id="IPR042100">
    <property type="entry name" value="Bug_dom1"/>
</dbReference>
<keyword evidence="2" id="KW-0732">Signal</keyword>